<dbReference type="AlphaFoldDB" id="A0A8B8EQ57"/>
<dbReference type="KEGG" id="cvn:111135910"/>
<dbReference type="SUPFAM" id="SSF56436">
    <property type="entry name" value="C-type lectin-like"/>
    <property type="match status" value="1"/>
</dbReference>
<reference evidence="6" key="1">
    <citation type="submission" date="2025-08" db="UniProtKB">
        <authorList>
            <consortium name="RefSeq"/>
        </authorList>
    </citation>
    <scope>IDENTIFICATION</scope>
    <source>
        <tissue evidence="6">Whole sample</tissue>
    </source>
</reference>
<dbReference type="OrthoDB" id="659at2759"/>
<sequence>MDYWIAGTAVNLSSIALLATWAPAVAARLPDKMSVSLGILVFVACQLTPRTDSQSIADIIDNYEHLDYMKVIKGGKFLTGINDPESDSGEFPMQEAEVKPFYVDSFPVTNAQFWKFKQAKPRYVTSAERQGWSWVLKPFLSPAALEQGKNVPEGTWWVSVKGAAWNKPEGPGTTVRDRLDHPVVHISMDDAKAFCTWAGKRLPTENEWEFAARGGLHGKIYPWGDRYQRNRTNLWQGKFPGGNTKRDHWDGTSPVNFYSPQNDYGVYDMLGNVWEWTSTQYYDRVVDRKLQELMFVVKGGSFIDSREGHCNHIIRTAQRMGLQPDYTAQNVGFRCVRSAKAYWDLHGHRDLRRPFQGDNRADPRIRRPPRHHKKDEL</sequence>
<feature type="domain" description="Sulfatase-modifying factor enzyme-like" evidence="4">
    <location>
        <begin position="69"/>
        <end position="337"/>
    </location>
</feature>
<dbReference type="InterPro" id="IPR016187">
    <property type="entry name" value="CTDL_fold"/>
</dbReference>
<evidence type="ECO:0000313" key="6">
    <source>
        <dbReference type="RefSeq" id="XP_022342076.1"/>
    </source>
</evidence>
<evidence type="ECO:0000256" key="3">
    <source>
        <dbReference type="SAM" id="SignalP"/>
    </source>
</evidence>
<proteinExistence type="inferred from homology"/>
<dbReference type="Pfam" id="PF03781">
    <property type="entry name" value="FGE-sulfatase"/>
    <property type="match status" value="1"/>
</dbReference>
<accession>A0A8B8EQ57</accession>
<evidence type="ECO:0000256" key="1">
    <source>
        <dbReference type="ARBA" id="ARBA00005310"/>
    </source>
</evidence>
<dbReference type="Proteomes" id="UP000694844">
    <property type="component" value="Chromosome 5"/>
</dbReference>
<evidence type="ECO:0000313" key="5">
    <source>
        <dbReference type="Proteomes" id="UP000694844"/>
    </source>
</evidence>
<dbReference type="InterPro" id="IPR051043">
    <property type="entry name" value="Sulfatase_Mod_Factor_Kinase"/>
</dbReference>
<comment type="similarity">
    <text evidence="1">Belongs to the sulfatase-modifying factor family.</text>
</comment>
<feature type="signal peptide" evidence="3">
    <location>
        <begin position="1"/>
        <end position="27"/>
    </location>
</feature>
<dbReference type="InterPro" id="IPR005532">
    <property type="entry name" value="SUMF_dom"/>
</dbReference>
<keyword evidence="5" id="KW-1185">Reference proteome</keyword>
<feature type="chain" id="PRO_5034320636" evidence="3">
    <location>
        <begin position="28"/>
        <end position="377"/>
    </location>
</feature>
<dbReference type="InterPro" id="IPR042095">
    <property type="entry name" value="SUMF_sf"/>
</dbReference>
<dbReference type="GeneID" id="111135910"/>
<name>A0A8B8EQ57_CRAVI</name>
<dbReference type="GO" id="GO:0005783">
    <property type="term" value="C:endoplasmic reticulum"/>
    <property type="evidence" value="ECO:0007669"/>
    <property type="project" value="TreeGrafter"/>
</dbReference>
<dbReference type="PANTHER" id="PTHR23150">
    <property type="entry name" value="SULFATASE MODIFYING FACTOR 1, 2"/>
    <property type="match status" value="1"/>
</dbReference>
<feature type="compositionally biased region" description="Basic residues" evidence="2">
    <location>
        <begin position="366"/>
        <end position="377"/>
    </location>
</feature>
<gene>
    <name evidence="6" type="primary">LOC111135910</name>
</gene>
<evidence type="ECO:0000259" key="4">
    <source>
        <dbReference type="Pfam" id="PF03781"/>
    </source>
</evidence>
<keyword evidence="3" id="KW-0732">Signal</keyword>
<dbReference type="RefSeq" id="XP_022342076.1">
    <property type="nucleotide sequence ID" value="XM_022486368.1"/>
</dbReference>
<dbReference type="PANTHER" id="PTHR23150:SF33">
    <property type="entry name" value="INACTIVE C-ALPHA-FORMYLGLYCINE-GENERATING ENZYME 2"/>
    <property type="match status" value="1"/>
</dbReference>
<evidence type="ECO:0000256" key="2">
    <source>
        <dbReference type="SAM" id="MobiDB-lite"/>
    </source>
</evidence>
<organism evidence="5 6">
    <name type="scientific">Crassostrea virginica</name>
    <name type="common">Eastern oyster</name>
    <dbReference type="NCBI Taxonomy" id="6565"/>
    <lineage>
        <taxon>Eukaryota</taxon>
        <taxon>Metazoa</taxon>
        <taxon>Spiralia</taxon>
        <taxon>Lophotrochozoa</taxon>
        <taxon>Mollusca</taxon>
        <taxon>Bivalvia</taxon>
        <taxon>Autobranchia</taxon>
        <taxon>Pteriomorphia</taxon>
        <taxon>Ostreida</taxon>
        <taxon>Ostreoidea</taxon>
        <taxon>Ostreidae</taxon>
        <taxon>Crassostrea</taxon>
    </lineage>
</organism>
<feature type="compositionally biased region" description="Basic and acidic residues" evidence="2">
    <location>
        <begin position="354"/>
        <end position="365"/>
    </location>
</feature>
<dbReference type="Gene3D" id="3.90.1580.10">
    <property type="entry name" value="paralog of FGE (formylglycine-generating enzyme)"/>
    <property type="match status" value="1"/>
</dbReference>
<feature type="region of interest" description="Disordered" evidence="2">
    <location>
        <begin position="354"/>
        <end position="377"/>
    </location>
</feature>
<protein>
    <submittedName>
        <fullName evidence="6">LOW QUALITY PROTEIN: sulfatase-modifying factor 2-like</fullName>
    </submittedName>
</protein>